<accession>A0A5C3L6G5</accession>
<dbReference type="InterPro" id="IPR047313">
    <property type="entry name" value="SMN_C"/>
</dbReference>
<feature type="compositionally biased region" description="Acidic residues" evidence="1">
    <location>
        <begin position="134"/>
        <end position="152"/>
    </location>
</feature>
<dbReference type="AlphaFoldDB" id="A0A5C3L6G5"/>
<evidence type="ECO:0000313" key="2">
    <source>
        <dbReference type="EMBL" id="TFK28340.1"/>
    </source>
</evidence>
<feature type="compositionally biased region" description="Acidic residues" evidence="1">
    <location>
        <begin position="222"/>
        <end position="237"/>
    </location>
</feature>
<evidence type="ECO:0000313" key="3">
    <source>
        <dbReference type="Proteomes" id="UP000307440"/>
    </source>
</evidence>
<evidence type="ECO:0008006" key="4">
    <source>
        <dbReference type="Google" id="ProtNLM"/>
    </source>
</evidence>
<sequence length="246" mass="27790">MNDRRLVSYADITQPYENQSHQSPPPKKRKKPNPRNKSNNTNRKSNITDTPHPSSTAASSNRGKNTAEESRELTHEEIWDDSALVDAWNAATEEYEAYHGPGKDWKQEPANKSALWYNVPPSEKAQDFTTVQDPQEDEDEGYPEQLENDVDGDIPQPAFDAPSYANYIPQDFDPSQPMPSQDEAFSRALNAMYWGGYWSAVYQFHRKLAPGPTQQAATTAGEAEESDEEMEQTENIDDGGFIDTQR</sequence>
<feature type="region of interest" description="Disordered" evidence="1">
    <location>
        <begin position="120"/>
        <end position="181"/>
    </location>
</feature>
<feature type="compositionally biased region" description="Low complexity" evidence="1">
    <location>
        <begin position="35"/>
        <end position="45"/>
    </location>
</feature>
<dbReference type="OrthoDB" id="197400at2759"/>
<keyword evidence="3" id="KW-1185">Reference proteome</keyword>
<organism evidence="2 3">
    <name type="scientific">Coprinopsis marcescibilis</name>
    <name type="common">Agaric fungus</name>
    <name type="synonym">Psathyrella marcescibilis</name>
    <dbReference type="NCBI Taxonomy" id="230819"/>
    <lineage>
        <taxon>Eukaryota</taxon>
        <taxon>Fungi</taxon>
        <taxon>Dikarya</taxon>
        <taxon>Basidiomycota</taxon>
        <taxon>Agaricomycotina</taxon>
        <taxon>Agaricomycetes</taxon>
        <taxon>Agaricomycetidae</taxon>
        <taxon>Agaricales</taxon>
        <taxon>Agaricineae</taxon>
        <taxon>Psathyrellaceae</taxon>
        <taxon>Coprinopsis</taxon>
    </lineage>
</organism>
<gene>
    <name evidence="2" type="ORF">FA15DRAFT_665300</name>
</gene>
<dbReference type="STRING" id="230819.A0A5C3L6G5"/>
<feature type="compositionally biased region" description="Polar residues" evidence="1">
    <location>
        <begin position="47"/>
        <end position="64"/>
    </location>
</feature>
<dbReference type="CDD" id="cd22852">
    <property type="entry name" value="SMN_C"/>
    <property type="match status" value="1"/>
</dbReference>
<feature type="compositionally biased region" description="Basic and acidic residues" evidence="1">
    <location>
        <begin position="65"/>
        <end position="77"/>
    </location>
</feature>
<evidence type="ECO:0000256" key="1">
    <source>
        <dbReference type="SAM" id="MobiDB-lite"/>
    </source>
</evidence>
<feature type="region of interest" description="Disordered" evidence="1">
    <location>
        <begin position="211"/>
        <end position="246"/>
    </location>
</feature>
<dbReference type="CDD" id="cd22851">
    <property type="entry name" value="SMN_N"/>
    <property type="match status" value="1"/>
</dbReference>
<dbReference type="EMBL" id="ML210156">
    <property type="protein sequence ID" value="TFK28340.1"/>
    <property type="molecule type" value="Genomic_DNA"/>
</dbReference>
<feature type="region of interest" description="Disordered" evidence="1">
    <location>
        <begin position="1"/>
        <end position="81"/>
    </location>
</feature>
<proteinExistence type="predicted"/>
<name>A0A5C3L6G5_COPMA</name>
<dbReference type="Proteomes" id="UP000307440">
    <property type="component" value="Unassembled WGS sequence"/>
</dbReference>
<reference evidence="2 3" key="1">
    <citation type="journal article" date="2019" name="Nat. Ecol. Evol.">
        <title>Megaphylogeny resolves global patterns of mushroom evolution.</title>
        <authorList>
            <person name="Varga T."/>
            <person name="Krizsan K."/>
            <person name="Foldi C."/>
            <person name="Dima B."/>
            <person name="Sanchez-Garcia M."/>
            <person name="Sanchez-Ramirez S."/>
            <person name="Szollosi G.J."/>
            <person name="Szarkandi J.G."/>
            <person name="Papp V."/>
            <person name="Albert L."/>
            <person name="Andreopoulos W."/>
            <person name="Angelini C."/>
            <person name="Antonin V."/>
            <person name="Barry K.W."/>
            <person name="Bougher N.L."/>
            <person name="Buchanan P."/>
            <person name="Buyck B."/>
            <person name="Bense V."/>
            <person name="Catcheside P."/>
            <person name="Chovatia M."/>
            <person name="Cooper J."/>
            <person name="Damon W."/>
            <person name="Desjardin D."/>
            <person name="Finy P."/>
            <person name="Geml J."/>
            <person name="Haridas S."/>
            <person name="Hughes K."/>
            <person name="Justo A."/>
            <person name="Karasinski D."/>
            <person name="Kautmanova I."/>
            <person name="Kiss B."/>
            <person name="Kocsube S."/>
            <person name="Kotiranta H."/>
            <person name="LaButti K.M."/>
            <person name="Lechner B.E."/>
            <person name="Liimatainen K."/>
            <person name="Lipzen A."/>
            <person name="Lukacs Z."/>
            <person name="Mihaltcheva S."/>
            <person name="Morgado L.N."/>
            <person name="Niskanen T."/>
            <person name="Noordeloos M.E."/>
            <person name="Ohm R.A."/>
            <person name="Ortiz-Santana B."/>
            <person name="Ovrebo C."/>
            <person name="Racz N."/>
            <person name="Riley R."/>
            <person name="Savchenko A."/>
            <person name="Shiryaev A."/>
            <person name="Soop K."/>
            <person name="Spirin V."/>
            <person name="Szebenyi C."/>
            <person name="Tomsovsky M."/>
            <person name="Tulloss R.E."/>
            <person name="Uehling J."/>
            <person name="Grigoriev I.V."/>
            <person name="Vagvolgyi C."/>
            <person name="Papp T."/>
            <person name="Martin F.M."/>
            <person name="Miettinen O."/>
            <person name="Hibbett D.S."/>
            <person name="Nagy L.G."/>
        </authorList>
    </citation>
    <scope>NUCLEOTIDE SEQUENCE [LARGE SCALE GENOMIC DNA]</scope>
    <source>
        <strain evidence="2 3">CBS 121175</strain>
    </source>
</reference>
<protein>
    <recommendedName>
        <fullName evidence="4">Survival motor neuron Tudor domain-containing protein</fullName>
    </recommendedName>
</protein>